<name>A0A0R1UFZ3_9LACO</name>
<proteinExistence type="predicted"/>
<feature type="transmembrane region" description="Helical" evidence="2">
    <location>
        <begin position="212"/>
        <end position="230"/>
    </location>
</feature>
<feature type="compositionally biased region" description="Low complexity" evidence="1">
    <location>
        <begin position="138"/>
        <end position="156"/>
    </location>
</feature>
<accession>A0A0R1UFZ3</accession>
<evidence type="ECO:0000256" key="3">
    <source>
        <dbReference type="SAM" id="SignalP"/>
    </source>
</evidence>
<keyword evidence="2" id="KW-1133">Transmembrane helix</keyword>
<evidence type="ECO:0000313" key="4">
    <source>
        <dbReference type="EMBL" id="KRL89928.1"/>
    </source>
</evidence>
<keyword evidence="3" id="KW-0732">Signal</keyword>
<organism evidence="4 5">
    <name type="scientific">Limosilactobacillus ingluviei DSM 15946</name>
    <dbReference type="NCBI Taxonomy" id="1423760"/>
    <lineage>
        <taxon>Bacteria</taxon>
        <taxon>Bacillati</taxon>
        <taxon>Bacillota</taxon>
        <taxon>Bacilli</taxon>
        <taxon>Lactobacillales</taxon>
        <taxon>Lactobacillaceae</taxon>
        <taxon>Limosilactobacillus</taxon>
    </lineage>
</organism>
<sequence>MIKKRWLTVLTSLALSLGAWGGGPTTHAVELQTSTPTSLTAPATPAVNSATPAVNATPASLTASNPTVVLPVMAAPPAPVAPPRSRTSLLISPAAPAQLTTDTPAADQPTPVAAVQPVKSTAALAPSSAKPSPPPAVLSPVSPAASSTAGATLAPPLTNQRNIAPASPQPLLARGHHSLKPNLAKPPVSAPALTRQLPLNSTPAAPPYDQPLWQWGVIGSLVILIGLLGGQIARCRYPKAPPSE</sequence>
<feature type="chain" id="PRO_5039587582" description="Gram-positive cocci surface proteins LPxTG domain-containing protein" evidence="3">
    <location>
        <begin position="22"/>
        <end position="244"/>
    </location>
</feature>
<evidence type="ECO:0000313" key="5">
    <source>
        <dbReference type="Proteomes" id="UP000050816"/>
    </source>
</evidence>
<dbReference type="RefSeq" id="WP_056954744.1">
    <property type="nucleotide sequence ID" value="NZ_AZFK01000040.1"/>
</dbReference>
<reference evidence="4 5" key="1">
    <citation type="journal article" date="2015" name="Genome Announc.">
        <title>Expanding the biotechnology potential of lactobacilli through comparative genomics of 213 strains and associated genera.</title>
        <authorList>
            <person name="Sun Z."/>
            <person name="Harris H.M."/>
            <person name="McCann A."/>
            <person name="Guo C."/>
            <person name="Argimon S."/>
            <person name="Zhang W."/>
            <person name="Yang X."/>
            <person name="Jeffery I.B."/>
            <person name="Cooney J.C."/>
            <person name="Kagawa T.F."/>
            <person name="Liu W."/>
            <person name="Song Y."/>
            <person name="Salvetti E."/>
            <person name="Wrobel A."/>
            <person name="Rasinkangas P."/>
            <person name="Parkhill J."/>
            <person name="Rea M.C."/>
            <person name="O'Sullivan O."/>
            <person name="Ritari J."/>
            <person name="Douillard F.P."/>
            <person name="Paul Ross R."/>
            <person name="Yang R."/>
            <person name="Briner A.E."/>
            <person name="Felis G.E."/>
            <person name="de Vos W.M."/>
            <person name="Barrangou R."/>
            <person name="Klaenhammer T.R."/>
            <person name="Caufield P.W."/>
            <person name="Cui Y."/>
            <person name="Zhang H."/>
            <person name="O'Toole P.W."/>
        </authorList>
    </citation>
    <scope>NUCLEOTIDE SEQUENCE [LARGE SCALE GENOMIC DNA]</scope>
    <source>
        <strain evidence="4 5">DSM 15946</strain>
    </source>
</reference>
<keyword evidence="2" id="KW-0472">Membrane</keyword>
<evidence type="ECO:0000256" key="1">
    <source>
        <dbReference type="SAM" id="MobiDB-lite"/>
    </source>
</evidence>
<feature type="region of interest" description="Disordered" evidence="1">
    <location>
        <begin position="124"/>
        <end position="189"/>
    </location>
</feature>
<evidence type="ECO:0000256" key="2">
    <source>
        <dbReference type="SAM" id="Phobius"/>
    </source>
</evidence>
<comment type="caution">
    <text evidence="4">The sequence shown here is derived from an EMBL/GenBank/DDBJ whole genome shotgun (WGS) entry which is preliminary data.</text>
</comment>
<dbReference type="EMBL" id="AZFK01000040">
    <property type="protein sequence ID" value="KRL89928.1"/>
    <property type="molecule type" value="Genomic_DNA"/>
</dbReference>
<protein>
    <recommendedName>
        <fullName evidence="6">Gram-positive cocci surface proteins LPxTG domain-containing protein</fullName>
    </recommendedName>
</protein>
<feature type="signal peptide" evidence="3">
    <location>
        <begin position="1"/>
        <end position="21"/>
    </location>
</feature>
<dbReference type="PATRIC" id="fig|1423760.3.peg.1592"/>
<dbReference type="Proteomes" id="UP000050816">
    <property type="component" value="Unassembled WGS sequence"/>
</dbReference>
<dbReference type="AlphaFoldDB" id="A0A0R1UFZ3"/>
<gene>
    <name evidence="4" type="ORF">FC43_GL001521</name>
</gene>
<keyword evidence="2" id="KW-0812">Transmembrane</keyword>
<evidence type="ECO:0008006" key="6">
    <source>
        <dbReference type="Google" id="ProtNLM"/>
    </source>
</evidence>